<evidence type="ECO:0000256" key="4">
    <source>
        <dbReference type="PROSITE-ProRule" id="PRU00409"/>
    </source>
</evidence>
<dbReference type="PANTHER" id="PTHR43585:SF2">
    <property type="entry name" value="ATP-GRASP ENZYME FSQD"/>
    <property type="match status" value="1"/>
</dbReference>
<keyword evidence="3 4" id="KW-0067">ATP-binding</keyword>
<dbReference type="SUPFAM" id="SSF56059">
    <property type="entry name" value="Glutathione synthetase ATP-binding domain-like"/>
    <property type="match status" value="1"/>
</dbReference>
<evidence type="ECO:0000313" key="7">
    <source>
        <dbReference type="Proteomes" id="UP001221838"/>
    </source>
</evidence>
<organism evidence="6 7">
    <name type="scientific">Stigmatella ashevillensis</name>
    <dbReference type="NCBI Taxonomy" id="2995309"/>
    <lineage>
        <taxon>Bacteria</taxon>
        <taxon>Pseudomonadati</taxon>
        <taxon>Myxococcota</taxon>
        <taxon>Myxococcia</taxon>
        <taxon>Myxococcales</taxon>
        <taxon>Cystobacterineae</taxon>
        <taxon>Archangiaceae</taxon>
        <taxon>Stigmatella</taxon>
    </lineage>
</organism>
<keyword evidence="7" id="KW-1185">Reference proteome</keyword>
<evidence type="ECO:0000256" key="3">
    <source>
        <dbReference type="ARBA" id="ARBA00022840"/>
    </source>
</evidence>
<gene>
    <name evidence="6" type="ORF">POL68_21790</name>
</gene>
<dbReference type="InterPro" id="IPR011761">
    <property type="entry name" value="ATP-grasp"/>
</dbReference>
<comment type="caution">
    <text evidence="6">The sequence shown here is derived from an EMBL/GenBank/DDBJ whole genome shotgun (WGS) entry which is preliminary data.</text>
</comment>
<feature type="domain" description="ATP-grasp" evidence="5">
    <location>
        <begin position="123"/>
        <end position="324"/>
    </location>
</feature>
<dbReference type="Gene3D" id="3.30.470.20">
    <property type="entry name" value="ATP-grasp fold, B domain"/>
    <property type="match status" value="1"/>
</dbReference>
<evidence type="ECO:0000256" key="1">
    <source>
        <dbReference type="ARBA" id="ARBA00022598"/>
    </source>
</evidence>
<keyword evidence="1" id="KW-0436">Ligase</keyword>
<protein>
    <recommendedName>
        <fullName evidence="5">ATP-grasp domain-containing protein</fullName>
    </recommendedName>
</protein>
<dbReference type="RefSeq" id="WP_272141077.1">
    <property type="nucleotide sequence ID" value="NZ_JAQNDM010000002.1"/>
</dbReference>
<dbReference type="EMBL" id="JAQNDM010000002">
    <property type="protein sequence ID" value="MDC0711116.1"/>
    <property type="molecule type" value="Genomic_DNA"/>
</dbReference>
<evidence type="ECO:0000256" key="2">
    <source>
        <dbReference type="ARBA" id="ARBA00022741"/>
    </source>
</evidence>
<sequence length="416" mass="47577">MKVFILSARNADFYSLKNISRQCDLFLIATPAQVRGMREDVRQHFQEIIEVREVLDRVSRVSTFDKSETAQAIRRRIQEGENFRIICNQEANLLVASELREEFGIPGPRPRQIEPFRNKLLMKSRLSSLSNHLPRYVDLEGVQDSLRSSPHAAYSLLREQLGSALILKPKSSVGSRGVYLVREWEEFESFLTNESEFIPSYEADEYIQGTLYECDSVVQRGQFLFSECSLYTCPNLEFQFGKNLGSLPLAPNNPEAIKLKEFSRQVLSNFDLPDSAFHMEIFLRPDGTPVFLEVAARVPGLASVPLYAIQHGVNMLDLEFRVQTGIQFDSDIKARAESCFYMVFPKKDGLITELCNPPVESPYTLDWKVKEGERTTRTTTNIEYAGLLVAHGTAQQVFQEFERTRSFDPIRTSQRS</sequence>
<evidence type="ECO:0000313" key="6">
    <source>
        <dbReference type="EMBL" id="MDC0711116.1"/>
    </source>
</evidence>
<name>A0ABT5DBV3_9BACT</name>
<dbReference type="PANTHER" id="PTHR43585">
    <property type="entry name" value="FUMIPYRROLE BIOSYNTHESIS PROTEIN C"/>
    <property type="match status" value="1"/>
</dbReference>
<dbReference type="Proteomes" id="UP001221838">
    <property type="component" value="Unassembled WGS sequence"/>
</dbReference>
<evidence type="ECO:0000259" key="5">
    <source>
        <dbReference type="PROSITE" id="PS50975"/>
    </source>
</evidence>
<dbReference type="InterPro" id="IPR052032">
    <property type="entry name" value="ATP-dep_AA_Ligase"/>
</dbReference>
<keyword evidence="2 4" id="KW-0547">Nucleotide-binding</keyword>
<dbReference type="PROSITE" id="PS50975">
    <property type="entry name" value="ATP_GRASP"/>
    <property type="match status" value="1"/>
</dbReference>
<reference evidence="6 7" key="1">
    <citation type="submission" date="2022-11" db="EMBL/GenBank/DDBJ databases">
        <title>Minimal conservation of predation-associated metabolite biosynthetic gene clusters underscores biosynthetic potential of Myxococcota including descriptions for ten novel species: Archangium lansinium sp. nov., Myxococcus landrumus sp. nov., Nannocystis bai.</title>
        <authorList>
            <person name="Ahearne A."/>
            <person name="Stevens C."/>
            <person name="Dowd S."/>
        </authorList>
    </citation>
    <scope>NUCLEOTIDE SEQUENCE [LARGE SCALE GENOMIC DNA]</scope>
    <source>
        <strain evidence="6 7">NCWAL01</strain>
    </source>
</reference>
<accession>A0ABT5DBV3</accession>
<dbReference type="Gene3D" id="3.40.50.20">
    <property type="match status" value="1"/>
</dbReference>
<proteinExistence type="predicted"/>